<evidence type="ECO:0000313" key="1">
    <source>
        <dbReference type="EMBL" id="CAJ2636586.1"/>
    </source>
</evidence>
<dbReference type="EMBL" id="CASHSV030000013">
    <property type="protein sequence ID" value="CAJ2636586.1"/>
    <property type="molecule type" value="Genomic_DNA"/>
</dbReference>
<gene>
    <name evidence="1" type="ORF">MILVUS5_LOCUS7060</name>
</gene>
<organism evidence="1 2">
    <name type="scientific">Trifolium pratense</name>
    <name type="common">Red clover</name>
    <dbReference type="NCBI Taxonomy" id="57577"/>
    <lineage>
        <taxon>Eukaryota</taxon>
        <taxon>Viridiplantae</taxon>
        <taxon>Streptophyta</taxon>
        <taxon>Embryophyta</taxon>
        <taxon>Tracheophyta</taxon>
        <taxon>Spermatophyta</taxon>
        <taxon>Magnoliopsida</taxon>
        <taxon>eudicotyledons</taxon>
        <taxon>Gunneridae</taxon>
        <taxon>Pentapetalae</taxon>
        <taxon>rosids</taxon>
        <taxon>fabids</taxon>
        <taxon>Fabales</taxon>
        <taxon>Fabaceae</taxon>
        <taxon>Papilionoideae</taxon>
        <taxon>50 kb inversion clade</taxon>
        <taxon>NPAAA clade</taxon>
        <taxon>Hologalegina</taxon>
        <taxon>IRL clade</taxon>
        <taxon>Trifolieae</taxon>
        <taxon>Trifolium</taxon>
    </lineage>
</organism>
<keyword evidence="2" id="KW-1185">Reference proteome</keyword>
<evidence type="ECO:0000313" key="2">
    <source>
        <dbReference type="Proteomes" id="UP001177021"/>
    </source>
</evidence>
<protein>
    <submittedName>
        <fullName evidence="1">Uncharacterized protein</fullName>
    </submittedName>
</protein>
<dbReference type="Proteomes" id="UP001177021">
    <property type="component" value="Unassembled WGS sequence"/>
</dbReference>
<name>A0ACB0IXJ5_TRIPR</name>
<sequence length="1054" mass="115410">MLHRSFKPAKCKTALKLAVSRIKLLRNKREAQVKVLKRELSKLLENGQDQTARIRVEHVVREEKTMAAYELVEIYCELIAARMPMIESQKNCPIDLKEAVASVIFATPRCSDIPELADVKKHMTSKYGKEFASAAIEVRPNCGVNRLLVEKLSVKAPDGPTKIKILTAIAEEHNIKWEPKSFGEDDTKASQDLLDGPSTLQKAAYEEPFQVNVPPPVHDEKGPPNSHSSSQPKPTHDAYTSSYEQSANADARKDSGINSTTSGMPNTETRSSGFFFAGVGGQGVDFREPYSENRSSFSPSRQNWNMEFKDAASAAQAAAESADRATMAARAAAEFSNRENITRQHSSGSHSSPRRGSRDEASKDYAFHDGKHLSPGSVNSTIRKSSSGMHNEQSTSGEQHNLGGMPNENYRNSRPNVVKDPRAASIVGRAVGDDDNPFTHDSPMADTYHHNNLFKQESSDLYAMSMKKQASRDEDFGIEHHADGEMNTENNYHFEHARTNRQSGHSSSSHLFIPSDDDHNDNLNSNDWTIGNKAAEDLFVNEVNTQTNTIEPSSYNDTSVVFDDSESDDGDYKFDDDKKYNGGGSGLFFSSPSSKFQVDPLENTNSWSHGQNTGVQETSSGTQSHFSVISEKFTTSQVSFEKEDPLPATFDDSDDPGSDSETDLVESRVSRTYDDENSVLDQIANHGALGSSSGKGKNLGTDRNSWSSPSSVGSDYVEEQSVKKVDVTNMSETNYGYDDVPTSVPSSTGRNSTLGLGSKTDIHTLKSPDNYDDTETLEKSHIESGMELSYGALKGGFRNKGYTRPPYIKKSDDISTSLGNTSIQNQRLPTVRTSTSFDAPVQDKYTPEVSRGNRNVVLKAHNKSSDSNSYDLVADSQETSTTHEPRVQNEQSEPKKKSSSRASIPFFDSDDSESEAERHRQNSASVARPISRVSRRTSASPKTSTGSNSNHAALSEAPVTPAGSRLGWKSSRASSENQGGSNPGSAENVASKPISEPNRPLDEQIVNSSSNSLPNTVIQDSDTPSKQKADHVHPKLPDYDSFAAHFLSLKKGRP</sequence>
<proteinExistence type="predicted"/>
<accession>A0ACB0IXJ5</accession>
<comment type="caution">
    <text evidence="1">The sequence shown here is derived from an EMBL/GenBank/DDBJ whole genome shotgun (WGS) entry which is preliminary data.</text>
</comment>
<reference evidence="1" key="1">
    <citation type="submission" date="2023-10" db="EMBL/GenBank/DDBJ databases">
        <authorList>
            <person name="Rodriguez Cubillos JULIANA M."/>
            <person name="De Vega J."/>
        </authorList>
    </citation>
    <scope>NUCLEOTIDE SEQUENCE</scope>
</reference>